<dbReference type="PANTHER" id="PTHR46268:SF6">
    <property type="entry name" value="UNIVERSAL STRESS PROTEIN UP12"/>
    <property type="match status" value="1"/>
</dbReference>
<feature type="domain" description="UspA" evidence="2">
    <location>
        <begin position="1"/>
        <end position="146"/>
    </location>
</feature>
<dbReference type="Gene3D" id="3.40.50.12370">
    <property type="match status" value="1"/>
</dbReference>
<sequence length="282" mass="32553">MKSVLLPTDFSENSWNAIEYALEFLKQEPCVFYLLHVNTMSQAILNDPTYISTEDVIEEVYVKPVKAKLHRLLKKISKISNRNHHRFYSVVEYGFFIDAVRRQVEEKNIDLIIMGTKGASGLKRIVIGSNAGDVVVKVKCTTLVVPENAIYDGITEIAFPTDFSTYNNFKTLRPLVELIEEKDSELSVLHVNKLGTELSQEQENGRDFLQNLFGDYKHKFFFLTNNKLEDAVQCFTESREVDMIAMVAKNLNYFQQILFHSRVENITYHTNIPFLVLHETNN</sequence>
<comment type="similarity">
    <text evidence="1">Belongs to the universal stress protein A family.</text>
</comment>
<gene>
    <name evidence="3" type="ORF">LBU54_12375</name>
</gene>
<reference evidence="4" key="1">
    <citation type="submission" date="2023-07" db="EMBL/GenBank/DDBJ databases">
        <authorList>
            <person name="Yue Y."/>
        </authorList>
    </citation>
    <scope>NUCLEOTIDE SEQUENCE [LARGE SCALE GENOMIC DNA]</scope>
    <source>
        <strain evidence="4">D23</strain>
    </source>
</reference>
<evidence type="ECO:0000313" key="4">
    <source>
        <dbReference type="Proteomes" id="UP001198901"/>
    </source>
</evidence>
<dbReference type="Pfam" id="PF00582">
    <property type="entry name" value="Usp"/>
    <property type="match status" value="1"/>
</dbReference>
<dbReference type="CDD" id="cd00293">
    <property type="entry name" value="USP-like"/>
    <property type="match status" value="1"/>
</dbReference>
<accession>A0ABS7XTM9</accession>
<dbReference type="PRINTS" id="PR01438">
    <property type="entry name" value="UNVRSLSTRESS"/>
</dbReference>
<dbReference type="InterPro" id="IPR006015">
    <property type="entry name" value="Universal_stress_UspA"/>
</dbReference>
<keyword evidence="4" id="KW-1185">Reference proteome</keyword>
<dbReference type="InterPro" id="IPR006016">
    <property type="entry name" value="UspA"/>
</dbReference>
<evidence type="ECO:0000256" key="1">
    <source>
        <dbReference type="ARBA" id="ARBA00008791"/>
    </source>
</evidence>
<dbReference type="PANTHER" id="PTHR46268">
    <property type="entry name" value="STRESS RESPONSE PROTEIN NHAX"/>
    <property type="match status" value="1"/>
</dbReference>
<dbReference type="SUPFAM" id="SSF52402">
    <property type="entry name" value="Adenine nucleotide alpha hydrolases-like"/>
    <property type="match status" value="2"/>
</dbReference>
<dbReference type="RefSeq" id="WP_224530213.1">
    <property type="nucleotide sequence ID" value="NZ_JAIUJR010000008.1"/>
</dbReference>
<protein>
    <submittedName>
        <fullName evidence="3">Universal stress protein</fullName>
    </submittedName>
</protein>
<organism evidence="3 4">
    <name type="scientific">Winogradskyella alexanderae</name>
    <dbReference type="NCBI Taxonomy" id="2877123"/>
    <lineage>
        <taxon>Bacteria</taxon>
        <taxon>Pseudomonadati</taxon>
        <taxon>Bacteroidota</taxon>
        <taxon>Flavobacteriia</taxon>
        <taxon>Flavobacteriales</taxon>
        <taxon>Flavobacteriaceae</taxon>
        <taxon>Winogradskyella</taxon>
    </lineage>
</organism>
<evidence type="ECO:0000259" key="2">
    <source>
        <dbReference type="Pfam" id="PF00582"/>
    </source>
</evidence>
<dbReference type="Proteomes" id="UP001198901">
    <property type="component" value="Unassembled WGS sequence"/>
</dbReference>
<dbReference type="EMBL" id="JAIUJR010000008">
    <property type="protein sequence ID" value="MCA0133385.1"/>
    <property type="molecule type" value="Genomic_DNA"/>
</dbReference>
<evidence type="ECO:0000313" key="3">
    <source>
        <dbReference type="EMBL" id="MCA0133385.1"/>
    </source>
</evidence>
<proteinExistence type="inferred from homology"/>
<comment type="caution">
    <text evidence="3">The sequence shown here is derived from an EMBL/GenBank/DDBJ whole genome shotgun (WGS) entry which is preliminary data.</text>
</comment>
<name>A0ABS7XTM9_9FLAO</name>